<dbReference type="EMBL" id="VYZN01000038">
    <property type="protein sequence ID" value="KAE9532605.1"/>
    <property type="molecule type" value="Genomic_DNA"/>
</dbReference>
<sequence>MRNIVLNFQLLATYAKMFIENCWTIVGKCLLLTSITHQRYSLFYRKPPPKFEIEALLRIVMLITYEKLCIKFSITIRTTRKESCIKFSSFFDHPKFFYRHSKKKSHKNRKFQWSINNSNKSKTGFAVKIPVFPSLFHVFLDFFGNCWKMFTFDLYNAPRIFTFPSETIPKLCCTQTQKQKTKNTSLYNQYIHHFVRNLKYTVLNLYIKWEGK</sequence>
<keyword evidence="2" id="KW-1185">Reference proteome</keyword>
<dbReference type="AlphaFoldDB" id="A0A6G0THU5"/>
<evidence type="ECO:0000313" key="2">
    <source>
        <dbReference type="Proteomes" id="UP000475862"/>
    </source>
</evidence>
<name>A0A6G0THU5_APHGL</name>
<protein>
    <submittedName>
        <fullName evidence="1">Uncharacterized protein</fullName>
    </submittedName>
</protein>
<organism evidence="1 2">
    <name type="scientific">Aphis glycines</name>
    <name type="common">Soybean aphid</name>
    <dbReference type="NCBI Taxonomy" id="307491"/>
    <lineage>
        <taxon>Eukaryota</taxon>
        <taxon>Metazoa</taxon>
        <taxon>Ecdysozoa</taxon>
        <taxon>Arthropoda</taxon>
        <taxon>Hexapoda</taxon>
        <taxon>Insecta</taxon>
        <taxon>Pterygota</taxon>
        <taxon>Neoptera</taxon>
        <taxon>Paraneoptera</taxon>
        <taxon>Hemiptera</taxon>
        <taxon>Sternorrhyncha</taxon>
        <taxon>Aphidomorpha</taxon>
        <taxon>Aphidoidea</taxon>
        <taxon>Aphididae</taxon>
        <taxon>Aphidini</taxon>
        <taxon>Aphis</taxon>
        <taxon>Aphis</taxon>
    </lineage>
</organism>
<comment type="caution">
    <text evidence="1">The sequence shown here is derived from an EMBL/GenBank/DDBJ whole genome shotgun (WGS) entry which is preliminary data.</text>
</comment>
<proteinExistence type="predicted"/>
<evidence type="ECO:0000313" key="1">
    <source>
        <dbReference type="EMBL" id="KAE9532605.1"/>
    </source>
</evidence>
<reference evidence="1 2" key="1">
    <citation type="submission" date="2019-08" db="EMBL/GenBank/DDBJ databases">
        <title>The genome of the soybean aphid Biotype 1, its phylome, world population structure and adaptation to the North American continent.</title>
        <authorList>
            <person name="Giordano R."/>
            <person name="Donthu R.K."/>
            <person name="Hernandez A.G."/>
            <person name="Wright C.L."/>
            <person name="Zimin A.V."/>
        </authorList>
    </citation>
    <scope>NUCLEOTIDE SEQUENCE [LARGE SCALE GENOMIC DNA]</scope>
    <source>
        <tissue evidence="1">Whole aphids</tissue>
    </source>
</reference>
<accession>A0A6G0THU5</accession>
<dbReference type="Proteomes" id="UP000475862">
    <property type="component" value="Unassembled WGS sequence"/>
</dbReference>
<gene>
    <name evidence="1" type="ORF">AGLY_009686</name>
</gene>